<protein>
    <submittedName>
        <fullName evidence="2">Uncharacterized protein</fullName>
    </submittedName>
</protein>
<reference evidence="2" key="1">
    <citation type="journal article" date="2023" name="Mol. Phylogenet. Evol.">
        <title>Genome-scale phylogeny and comparative genomics of the fungal order Sordariales.</title>
        <authorList>
            <person name="Hensen N."/>
            <person name="Bonometti L."/>
            <person name="Westerberg I."/>
            <person name="Brannstrom I.O."/>
            <person name="Guillou S."/>
            <person name="Cros-Aarteil S."/>
            <person name="Calhoun S."/>
            <person name="Haridas S."/>
            <person name="Kuo A."/>
            <person name="Mondo S."/>
            <person name="Pangilinan J."/>
            <person name="Riley R."/>
            <person name="LaButti K."/>
            <person name="Andreopoulos B."/>
            <person name="Lipzen A."/>
            <person name="Chen C."/>
            <person name="Yan M."/>
            <person name="Daum C."/>
            <person name="Ng V."/>
            <person name="Clum A."/>
            <person name="Steindorff A."/>
            <person name="Ohm R.A."/>
            <person name="Martin F."/>
            <person name="Silar P."/>
            <person name="Natvig D.O."/>
            <person name="Lalanne C."/>
            <person name="Gautier V."/>
            <person name="Ament-Velasquez S.L."/>
            <person name="Kruys A."/>
            <person name="Hutchinson M.I."/>
            <person name="Powell A.J."/>
            <person name="Barry K."/>
            <person name="Miller A.N."/>
            <person name="Grigoriev I.V."/>
            <person name="Debuchy R."/>
            <person name="Gladieux P."/>
            <person name="Hiltunen Thoren M."/>
            <person name="Johannesson H."/>
        </authorList>
    </citation>
    <scope>NUCLEOTIDE SEQUENCE</scope>
    <source>
        <strain evidence="2">CBS 232.78</strain>
    </source>
</reference>
<dbReference type="Proteomes" id="UP001285441">
    <property type="component" value="Unassembled WGS sequence"/>
</dbReference>
<evidence type="ECO:0000313" key="3">
    <source>
        <dbReference type="Proteomes" id="UP001285441"/>
    </source>
</evidence>
<evidence type="ECO:0000256" key="1">
    <source>
        <dbReference type="SAM" id="Phobius"/>
    </source>
</evidence>
<dbReference type="AlphaFoldDB" id="A0AAE0K935"/>
<sequence length="127" mass="13913">SNPISQLFDVFALFLAHFALCVCPLSLGAWLLALGRSLSCLVDVALSHCNLPTQCTLSFFVHQQLISFPSTGRTIKLSSEDLPSPQSHRPPFCFFAQAPRSGLDLGNNRAQGDSRDHHLIRSFICTA</sequence>
<evidence type="ECO:0000313" key="2">
    <source>
        <dbReference type="EMBL" id="KAK3372321.1"/>
    </source>
</evidence>
<dbReference type="EMBL" id="JAULSW010000008">
    <property type="protein sequence ID" value="KAK3372321.1"/>
    <property type="molecule type" value="Genomic_DNA"/>
</dbReference>
<keyword evidence="1" id="KW-0812">Transmembrane</keyword>
<feature type="transmembrane region" description="Helical" evidence="1">
    <location>
        <begin position="12"/>
        <end position="33"/>
    </location>
</feature>
<keyword evidence="1" id="KW-0472">Membrane</keyword>
<feature type="non-terminal residue" evidence="2">
    <location>
        <position position="1"/>
    </location>
</feature>
<name>A0AAE0K935_9PEZI</name>
<comment type="caution">
    <text evidence="2">The sequence shown here is derived from an EMBL/GenBank/DDBJ whole genome shotgun (WGS) entry which is preliminary data.</text>
</comment>
<proteinExistence type="predicted"/>
<keyword evidence="3" id="KW-1185">Reference proteome</keyword>
<gene>
    <name evidence="2" type="ORF">B0H63DRAFT_563758</name>
</gene>
<accession>A0AAE0K935</accession>
<keyword evidence="1" id="KW-1133">Transmembrane helix</keyword>
<organism evidence="2 3">
    <name type="scientific">Podospora didyma</name>
    <dbReference type="NCBI Taxonomy" id="330526"/>
    <lineage>
        <taxon>Eukaryota</taxon>
        <taxon>Fungi</taxon>
        <taxon>Dikarya</taxon>
        <taxon>Ascomycota</taxon>
        <taxon>Pezizomycotina</taxon>
        <taxon>Sordariomycetes</taxon>
        <taxon>Sordariomycetidae</taxon>
        <taxon>Sordariales</taxon>
        <taxon>Podosporaceae</taxon>
        <taxon>Podospora</taxon>
    </lineage>
</organism>
<reference evidence="2" key="2">
    <citation type="submission" date="2023-06" db="EMBL/GenBank/DDBJ databases">
        <authorList>
            <consortium name="Lawrence Berkeley National Laboratory"/>
            <person name="Haridas S."/>
            <person name="Hensen N."/>
            <person name="Bonometti L."/>
            <person name="Westerberg I."/>
            <person name="Brannstrom I.O."/>
            <person name="Guillou S."/>
            <person name="Cros-Aarteil S."/>
            <person name="Calhoun S."/>
            <person name="Kuo A."/>
            <person name="Mondo S."/>
            <person name="Pangilinan J."/>
            <person name="Riley R."/>
            <person name="LaButti K."/>
            <person name="Andreopoulos B."/>
            <person name="Lipzen A."/>
            <person name="Chen C."/>
            <person name="Yanf M."/>
            <person name="Daum C."/>
            <person name="Ng V."/>
            <person name="Clum A."/>
            <person name="Steindorff A."/>
            <person name="Ohm R."/>
            <person name="Martin F."/>
            <person name="Silar P."/>
            <person name="Natvig D."/>
            <person name="Lalanne C."/>
            <person name="Gautier V."/>
            <person name="Ament-velasquez S.L."/>
            <person name="Kruys A."/>
            <person name="Hutchinson M.I."/>
            <person name="Powell A.J."/>
            <person name="Barry K."/>
            <person name="Miller A.N."/>
            <person name="Grigoriev I.V."/>
            <person name="Debuchy R."/>
            <person name="Gladieux P."/>
            <person name="Thoren M.H."/>
            <person name="Johannesson H."/>
        </authorList>
    </citation>
    <scope>NUCLEOTIDE SEQUENCE</scope>
    <source>
        <strain evidence="2">CBS 232.78</strain>
    </source>
</reference>